<sequence>MAPPSTLSLPQETLEAILKCLMEPPALQGVIPSSVRENVKSASLLHPRTSLYCQAYLYRQISVHGTRTPQIWNEVFEKSPHLAALVQTVVVMKATSAWTSDMAPFMHHLTYPKITLKIAESSLNVLAEYGDIYKSVNMVVLEFCDYHDTHLRLCLRLWKRLVCLEMRSVHRRVLGTCVRPLPPSLSLSSSPPMLKRLVYSRQSGQGGLLGQGNHRAWILVSLSHLQSFEITLRELFFQDVMEIIDVARMSLQSLALNLVLPSTDNTLTLNLPLPHLQTLQLSDVSHHFPRVLQIIQSIPLTAPLLEFSLNLRVSDSSDVVFHEHVWEELVIWCKGRATVHSFRSITVTISYHQYNRYHVSGPANVLRDKISAYLADMLPEVTVALVIERPHRRE</sequence>
<evidence type="ECO:0000313" key="2">
    <source>
        <dbReference type="Proteomes" id="UP001175227"/>
    </source>
</evidence>
<evidence type="ECO:0000313" key="1">
    <source>
        <dbReference type="EMBL" id="KAK0485887.1"/>
    </source>
</evidence>
<dbReference type="Proteomes" id="UP001175227">
    <property type="component" value="Unassembled WGS sequence"/>
</dbReference>
<protein>
    <submittedName>
        <fullName evidence="1">Uncharacterized protein</fullName>
    </submittedName>
</protein>
<keyword evidence="2" id="KW-1185">Reference proteome</keyword>
<dbReference type="AlphaFoldDB" id="A0AA39PKD0"/>
<gene>
    <name evidence="1" type="ORF">IW261DRAFT_1559327</name>
</gene>
<name>A0AA39PKD0_9AGAR</name>
<proteinExistence type="predicted"/>
<accession>A0AA39PKD0</accession>
<reference evidence="1" key="1">
    <citation type="submission" date="2023-06" db="EMBL/GenBank/DDBJ databases">
        <authorList>
            <consortium name="Lawrence Berkeley National Laboratory"/>
            <person name="Ahrendt S."/>
            <person name="Sahu N."/>
            <person name="Indic B."/>
            <person name="Wong-Bajracharya J."/>
            <person name="Merenyi Z."/>
            <person name="Ke H.-M."/>
            <person name="Monk M."/>
            <person name="Kocsube S."/>
            <person name="Drula E."/>
            <person name="Lipzen A."/>
            <person name="Balint B."/>
            <person name="Henrissat B."/>
            <person name="Andreopoulos B."/>
            <person name="Martin F.M."/>
            <person name="Harder C.B."/>
            <person name="Rigling D."/>
            <person name="Ford K.L."/>
            <person name="Foster G.D."/>
            <person name="Pangilinan J."/>
            <person name="Papanicolaou A."/>
            <person name="Barry K."/>
            <person name="LaButti K."/>
            <person name="Viragh M."/>
            <person name="Koriabine M."/>
            <person name="Yan M."/>
            <person name="Riley R."/>
            <person name="Champramary S."/>
            <person name="Plett K.L."/>
            <person name="Tsai I.J."/>
            <person name="Slot J."/>
            <person name="Sipos G."/>
            <person name="Plett J."/>
            <person name="Nagy L.G."/>
            <person name="Grigoriev I.V."/>
        </authorList>
    </citation>
    <scope>NUCLEOTIDE SEQUENCE</scope>
    <source>
        <strain evidence="1">ICMP 16352</strain>
    </source>
</reference>
<organism evidence="1 2">
    <name type="scientific">Armillaria novae-zelandiae</name>
    <dbReference type="NCBI Taxonomy" id="153914"/>
    <lineage>
        <taxon>Eukaryota</taxon>
        <taxon>Fungi</taxon>
        <taxon>Dikarya</taxon>
        <taxon>Basidiomycota</taxon>
        <taxon>Agaricomycotina</taxon>
        <taxon>Agaricomycetes</taxon>
        <taxon>Agaricomycetidae</taxon>
        <taxon>Agaricales</taxon>
        <taxon>Marasmiineae</taxon>
        <taxon>Physalacriaceae</taxon>
        <taxon>Armillaria</taxon>
    </lineage>
</organism>
<dbReference type="EMBL" id="JAUEPR010000004">
    <property type="protein sequence ID" value="KAK0485887.1"/>
    <property type="molecule type" value="Genomic_DNA"/>
</dbReference>
<comment type="caution">
    <text evidence="1">The sequence shown here is derived from an EMBL/GenBank/DDBJ whole genome shotgun (WGS) entry which is preliminary data.</text>
</comment>